<accession>A0AAN5D3I6</accession>
<dbReference type="EMBL" id="BTRK01000005">
    <property type="protein sequence ID" value="GMR55027.1"/>
    <property type="molecule type" value="Genomic_DNA"/>
</dbReference>
<reference evidence="2" key="1">
    <citation type="submission" date="2022-10" db="EMBL/GenBank/DDBJ databases">
        <title>Genome assembly of Pristionchus species.</title>
        <authorList>
            <person name="Yoshida K."/>
            <person name="Sommer R.J."/>
        </authorList>
    </citation>
    <scope>NUCLEOTIDE SEQUENCE [LARGE SCALE GENOMIC DNA]</scope>
    <source>
        <strain evidence="2">RS5460</strain>
    </source>
</reference>
<proteinExistence type="predicted"/>
<protein>
    <submittedName>
        <fullName evidence="1">Uncharacterized protein</fullName>
    </submittedName>
</protein>
<keyword evidence="2" id="KW-1185">Reference proteome</keyword>
<dbReference type="AlphaFoldDB" id="A0AAN5D3I6"/>
<sequence>FRLIIIHCLVYMSVLNKKKDGLQVDILLSHSIAAELSVNVISEIKNYLQSEKAFNVLEKVRDLINDTGHVKLLCKGNHARHSIFCK</sequence>
<comment type="caution">
    <text evidence="1">The sequence shown here is derived from an EMBL/GenBank/DDBJ whole genome shotgun (WGS) entry which is preliminary data.</text>
</comment>
<gene>
    <name evidence="1" type="ORF">PMAYCL1PPCAC_25222</name>
</gene>
<feature type="non-terminal residue" evidence="1">
    <location>
        <position position="1"/>
    </location>
</feature>
<name>A0AAN5D3I6_9BILA</name>
<dbReference type="Proteomes" id="UP001328107">
    <property type="component" value="Unassembled WGS sequence"/>
</dbReference>
<organism evidence="1 2">
    <name type="scientific">Pristionchus mayeri</name>
    <dbReference type="NCBI Taxonomy" id="1317129"/>
    <lineage>
        <taxon>Eukaryota</taxon>
        <taxon>Metazoa</taxon>
        <taxon>Ecdysozoa</taxon>
        <taxon>Nematoda</taxon>
        <taxon>Chromadorea</taxon>
        <taxon>Rhabditida</taxon>
        <taxon>Rhabditina</taxon>
        <taxon>Diplogasteromorpha</taxon>
        <taxon>Diplogasteroidea</taxon>
        <taxon>Neodiplogasteridae</taxon>
        <taxon>Pristionchus</taxon>
    </lineage>
</organism>
<evidence type="ECO:0000313" key="1">
    <source>
        <dbReference type="EMBL" id="GMR55027.1"/>
    </source>
</evidence>
<evidence type="ECO:0000313" key="2">
    <source>
        <dbReference type="Proteomes" id="UP001328107"/>
    </source>
</evidence>
<feature type="non-terminal residue" evidence="1">
    <location>
        <position position="86"/>
    </location>
</feature>